<dbReference type="EMBL" id="BKCJ010173938">
    <property type="protein sequence ID" value="GEY38306.1"/>
    <property type="molecule type" value="Genomic_DNA"/>
</dbReference>
<name>A0A699HMW8_TANCI</name>
<protein>
    <submittedName>
        <fullName evidence="1">Uncharacterized protein</fullName>
    </submittedName>
</protein>
<sequence length="84" mass="9094">MRVRLWTQQRHESPCALIKFQGLGCPMMGGESDGGGNNGEFKHLLIEGDDKRVGDFGMYSMDKDDVSFVDGVLEGALGALGDET</sequence>
<organism evidence="1">
    <name type="scientific">Tanacetum cinerariifolium</name>
    <name type="common">Dalmatian daisy</name>
    <name type="synonym">Chrysanthemum cinerariifolium</name>
    <dbReference type="NCBI Taxonomy" id="118510"/>
    <lineage>
        <taxon>Eukaryota</taxon>
        <taxon>Viridiplantae</taxon>
        <taxon>Streptophyta</taxon>
        <taxon>Embryophyta</taxon>
        <taxon>Tracheophyta</taxon>
        <taxon>Spermatophyta</taxon>
        <taxon>Magnoliopsida</taxon>
        <taxon>eudicotyledons</taxon>
        <taxon>Gunneridae</taxon>
        <taxon>Pentapetalae</taxon>
        <taxon>asterids</taxon>
        <taxon>campanulids</taxon>
        <taxon>Asterales</taxon>
        <taxon>Asteraceae</taxon>
        <taxon>Asteroideae</taxon>
        <taxon>Anthemideae</taxon>
        <taxon>Anthemidinae</taxon>
        <taxon>Tanacetum</taxon>
    </lineage>
</organism>
<reference evidence="1" key="1">
    <citation type="journal article" date="2019" name="Sci. Rep.">
        <title>Draft genome of Tanacetum cinerariifolium, the natural source of mosquito coil.</title>
        <authorList>
            <person name="Yamashiro T."/>
            <person name="Shiraishi A."/>
            <person name="Satake H."/>
            <person name="Nakayama K."/>
        </authorList>
    </citation>
    <scope>NUCLEOTIDE SEQUENCE</scope>
</reference>
<evidence type="ECO:0000313" key="1">
    <source>
        <dbReference type="EMBL" id="GEY38306.1"/>
    </source>
</evidence>
<comment type="caution">
    <text evidence="1">The sequence shown here is derived from an EMBL/GenBank/DDBJ whole genome shotgun (WGS) entry which is preliminary data.</text>
</comment>
<gene>
    <name evidence="1" type="ORF">Tci_410280</name>
</gene>
<accession>A0A699HMW8</accession>
<proteinExistence type="predicted"/>
<dbReference type="AlphaFoldDB" id="A0A699HMW8"/>